<comment type="similarity">
    <text evidence="1">Belongs to the peptidase S58 family.</text>
</comment>
<dbReference type="GO" id="GO:0004177">
    <property type="term" value="F:aminopeptidase activity"/>
    <property type="evidence" value="ECO:0007669"/>
    <property type="project" value="UniProtKB-KW"/>
</dbReference>
<dbReference type="PANTHER" id="PTHR36512">
    <property type="entry name" value="D-AMINOPEPTIDASE"/>
    <property type="match status" value="1"/>
</dbReference>
<dbReference type="OrthoDB" id="9770388at2"/>
<evidence type="ECO:0000256" key="1">
    <source>
        <dbReference type="ARBA" id="ARBA00007068"/>
    </source>
</evidence>
<dbReference type="Pfam" id="PF03576">
    <property type="entry name" value="Peptidase_S58"/>
    <property type="match status" value="1"/>
</dbReference>
<evidence type="ECO:0000313" key="3">
    <source>
        <dbReference type="Proteomes" id="UP000051643"/>
    </source>
</evidence>
<comment type="caution">
    <text evidence="2">The sequence shown here is derived from an EMBL/GenBank/DDBJ whole genome shotgun (WGS) entry which is preliminary data.</text>
</comment>
<organism evidence="2 3">
    <name type="scientific">Salegentibacter mishustinae</name>
    <dbReference type="NCBI Taxonomy" id="270918"/>
    <lineage>
        <taxon>Bacteria</taxon>
        <taxon>Pseudomonadati</taxon>
        <taxon>Bacteroidota</taxon>
        <taxon>Flavobacteriia</taxon>
        <taxon>Flavobacteriales</taxon>
        <taxon>Flavobacteriaceae</taxon>
        <taxon>Salegentibacter</taxon>
    </lineage>
</organism>
<sequence length="377" mass="39995">MKNSLLLTSLFFCMLNLINAQQRVEEIPLKIGVMQRGALNAITDVEGVKVGHTTLVKGDSVRTGVTAILPHGGNIFQQKVPAAVFVGNGFGKLAGSTQINELGNLETPVILTNTLNVPTAMDAVIKYTLNLPENENVRSVNAVVGETNDGYLNDIRGQHVKNADVISAIKNAKTGKVAEGNVGAGTGTIAFGYKGGIGTASRKLPESLGGYTLGVLVQSNFGGVLQIAGVPVGQKLRNYSFSNNLLNNVDGSCMMVIATDAPLNNRNLERLAKRAFLGLAKTGGIASNGSGDYVIAFSTAKGMRIPYKIVTKTLTQEVVPNDLMSPLFMATIEATEEAILNSLFMAETIIGFQGRTIKALPKEEILKYLKEAGVLED</sequence>
<proteinExistence type="inferred from homology"/>
<dbReference type="EMBL" id="LKTP01000010">
    <property type="protein sequence ID" value="KRG29428.1"/>
    <property type="molecule type" value="Genomic_DNA"/>
</dbReference>
<dbReference type="Proteomes" id="UP000051643">
    <property type="component" value="Unassembled WGS sequence"/>
</dbReference>
<dbReference type="SUPFAM" id="SSF56266">
    <property type="entry name" value="DmpA/ArgJ-like"/>
    <property type="match status" value="1"/>
</dbReference>
<dbReference type="AlphaFoldDB" id="A0A0Q9ZJY0"/>
<keyword evidence="2" id="KW-0031">Aminopeptidase</keyword>
<keyword evidence="3" id="KW-1185">Reference proteome</keyword>
<protein>
    <submittedName>
        <fullName evidence="2">Aminopeptidase</fullName>
    </submittedName>
</protein>
<dbReference type="RefSeq" id="WP_057481347.1">
    <property type="nucleotide sequence ID" value="NZ_BMWR01000006.1"/>
</dbReference>
<dbReference type="CDD" id="cd02253">
    <property type="entry name" value="DmpA"/>
    <property type="match status" value="1"/>
</dbReference>
<gene>
    <name evidence="2" type="ORF">APR42_16515</name>
</gene>
<keyword evidence="2" id="KW-0645">Protease</keyword>
<reference evidence="2" key="1">
    <citation type="submission" date="2015-10" db="EMBL/GenBank/DDBJ databases">
        <title>Draft genome sequence of Salegentibacter mishustinae KCTC 12263.</title>
        <authorList>
            <person name="Lin W."/>
            <person name="Zheng Q."/>
        </authorList>
    </citation>
    <scope>NUCLEOTIDE SEQUENCE [LARGE SCALE GENOMIC DNA]</scope>
    <source>
        <strain evidence="2">KCTC 12263</strain>
    </source>
</reference>
<dbReference type="InterPro" id="IPR016117">
    <property type="entry name" value="ArgJ-like_dom_sf"/>
</dbReference>
<accession>A0A0Q9ZJY0</accession>
<keyword evidence="2" id="KW-0378">Hydrolase</keyword>
<dbReference type="STRING" id="270918.APR42_16515"/>
<dbReference type="InterPro" id="IPR005321">
    <property type="entry name" value="Peptidase_S58_DmpA"/>
</dbReference>
<dbReference type="PANTHER" id="PTHR36512:SF3">
    <property type="entry name" value="BLR5678 PROTEIN"/>
    <property type="match status" value="1"/>
</dbReference>
<dbReference type="Gene3D" id="3.60.70.12">
    <property type="entry name" value="L-amino peptidase D-ALA esterase/amidase"/>
    <property type="match status" value="1"/>
</dbReference>
<evidence type="ECO:0000313" key="2">
    <source>
        <dbReference type="EMBL" id="KRG29428.1"/>
    </source>
</evidence>
<name>A0A0Q9ZJY0_9FLAO</name>